<reference evidence="3 4" key="1">
    <citation type="submission" date="2024-11" db="EMBL/GenBank/DDBJ databases">
        <title>Chromosome-level genome assembly of the freshwater bivalve Anodonta woodiana.</title>
        <authorList>
            <person name="Chen X."/>
        </authorList>
    </citation>
    <scope>NUCLEOTIDE SEQUENCE [LARGE SCALE GENOMIC DNA]</scope>
    <source>
        <strain evidence="3">MN2024</strain>
        <tissue evidence="3">Gills</tissue>
    </source>
</reference>
<comment type="caution">
    <text evidence="3">The sequence shown here is derived from an EMBL/GenBank/DDBJ whole genome shotgun (WGS) entry which is preliminary data.</text>
</comment>
<proteinExistence type="predicted"/>
<keyword evidence="1" id="KW-0677">Repeat</keyword>
<sequence length="199" mass="21850">PSVPGALLKDMDIDACSGSITLQWNSSIGVVTGYIGSLENTTTLFKYNKTFNISGITPNQTFSGLKNGTWYNFTVQAVVGYADTMTLYSKIHSQLIRTKVQVPNPPTNLSCLDATDRAIILKWIQPLLPNGDIISYSIIIKRTQPSQEPYNVTSQGTNVQYTVNGLTEGSLYTFQVYTMNENYTSTSFAEVTSCATKAK</sequence>
<keyword evidence="4" id="KW-1185">Reference proteome</keyword>
<dbReference type="AlphaFoldDB" id="A0ABD3X6I8"/>
<dbReference type="InterPro" id="IPR050991">
    <property type="entry name" value="ECM_Regulatory_Proteins"/>
</dbReference>
<dbReference type="PROSITE" id="PS50853">
    <property type="entry name" value="FN3"/>
    <property type="match status" value="1"/>
</dbReference>
<dbReference type="InterPro" id="IPR036116">
    <property type="entry name" value="FN3_sf"/>
</dbReference>
<dbReference type="Pfam" id="PF00041">
    <property type="entry name" value="fn3"/>
    <property type="match status" value="2"/>
</dbReference>
<feature type="non-terminal residue" evidence="3">
    <location>
        <position position="1"/>
    </location>
</feature>
<dbReference type="PANTHER" id="PTHR46708">
    <property type="entry name" value="TENASCIN"/>
    <property type="match status" value="1"/>
</dbReference>
<name>A0ABD3X6I8_SINWO</name>
<dbReference type="SUPFAM" id="SSF49265">
    <property type="entry name" value="Fibronectin type III"/>
    <property type="match status" value="1"/>
</dbReference>
<protein>
    <recommendedName>
        <fullName evidence="2">Fibronectin type-III domain-containing protein</fullName>
    </recommendedName>
</protein>
<dbReference type="InterPro" id="IPR003961">
    <property type="entry name" value="FN3_dom"/>
</dbReference>
<evidence type="ECO:0000313" key="3">
    <source>
        <dbReference type="EMBL" id="KAL3881765.1"/>
    </source>
</evidence>
<dbReference type="InterPro" id="IPR013783">
    <property type="entry name" value="Ig-like_fold"/>
</dbReference>
<accession>A0ABD3X6I8</accession>
<feature type="non-terminal residue" evidence="3">
    <location>
        <position position="199"/>
    </location>
</feature>
<dbReference type="SMART" id="SM00060">
    <property type="entry name" value="FN3"/>
    <property type="match status" value="2"/>
</dbReference>
<evidence type="ECO:0000259" key="2">
    <source>
        <dbReference type="PROSITE" id="PS50853"/>
    </source>
</evidence>
<evidence type="ECO:0000256" key="1">
    <source>
        <dbReference type="ARBA" id="ARBA00022737"/>
    </source>
</evidence>
<dbReference type="Proteomes" id="UP001634394">
    <property type="component" value="Unassembled WGS sequence"/>
</dbReference>
<dbReference type="PANTHER" id="PTHR46708:SF2">
    <property type="entry name" value="FIBRONECTIN TYPE-III DOMAIN-CONTAINING PROTEIN"/>
    <property type="match status" value="1"/>
</dbReference>
<dbReference type="CDD" id="cd00063">
    <property type="entry name" value="FN3"/>
    <property type="match status" value="2"/>
</dbReference>
<evidence type="ECO:0000313" key="4">
    <source>
        <dbReference type="Proteomes" id="UP001634394"/>
    </source>
</evidence>
<gene>
    <name evidence="3" type="ORF">ACJMK2_028159</name>
</gene>
<feature type="domain" description="Fibronectin type-III" evidence="2">
    <location>
        <begin position="105"/>
        <end position="199"/>
    </location>
</feature>
<dbReference type="Gene3D" id="2.60.40.10">
    <property type="entry name" value="Immunoglobulins"/>
    <property type="match status" value="2"/>
</dbReference>
<dbReference type="EMBL" id="JBJQND010000003">
    <property type="protein sequence ID" value="KAL3881765.1"/>
    <property type="molecule type" value="Genomic_DNA"/>
</dbReference>
<organism evidence="3 4">
    <name type="scientific">Sinanodonta woodiana</name>
    <name type="common">Chinese pond mussel</name>
    <name type="synonym">Anodonta woodiana</name>
    <dbReference type="NCBI Taxonomy" id="1069815"/>
    <lineage>
        <taxon>Eukaryota</taxon>
        <taxon>Metazoa</taxon>
        <taxon>Spiralia</taxon>
        <taxon>Lophotrochozoa</taxon>
        <taxon>Mollusca</taxon>
        <taxon>Bivalvia</taxon>
        <taxon>Autobranchia</taxon>
        <taxon>Heteroconchia</taxon>
        <taxon>Palaeoheterodonta</taxon>
        <taxon>Unionida</taxon>
        <taxon>Unionoidea</taxon>
        <taxon>Unionidae</taxon>
        <taxon>Unioninae</taxon>
        <taxon>Sinanodonta</taxon>
    </lineage>
</organism>